<dbReference type="GO" id="GO:0005737">
    <property type="term" value="C:cytoplasm"/>
    <property type="evidence" value="ECO:0007669"/>
    <property type="project" value="TreeGrafter"/>
</dbReference>
<dbReference type="Gene3D" id="1.10.1200.10">
    <property type="entry name" value="ACP-like"/>
    <property type="match status" value="1"/>
</dbReference>
<dbReference type="Proteomes" id="UP000295680">
    <property type="component" value="Unassembled WGS sequence"/>
</dbReference>
<dbReference type="InterPro" id="IPR023213">
    <property type="entry name" value="CAT-like_dom_sf"/>
</dbReference>
<dbReference type="InterPro" id="IPR006162">
    <property type="entry name" value="Ppantetheine_attach_site"/>
</dbReference>
<keyword evidence="6" id="KW-1185">Reference proteome</keyword>
<evidence type="ECO:0000256" key="2">
    <source>
        <dbReference type="ARBA" id="ARBA00022450"/>
    </source>
</evidence>
<sequence length="525" mass="56866">METGHAWTAADALLGILGKHLSAPRIDLDSRFHGLGGDSLVAIRVVNEARAMGIPITLRDLLVKQTVRGLLSLPKVSERHDAERADIEPFALLDKEDRAVVPDGVADALPASALQVGMLYLCEIAGDPLLYHVMTGWEVCAPFDADRFRDAFARLVARHSALRTSFDFDTFSVPAQVVWRDPEPSLTVVETDDSGKAEALVDDWCADAVDVTADWRSPRLFRCHVVATPESFRVALAAHHAVLDGWSLSRLTVELMTAYAGEELPPIPATVQHDFIAAERSALADSASERHWMAHADVPPLLLPDGPGVVPNAAQRLELPLDAGLVAALRGVARTLGAPLKSVFLAAHARALATWTGRETDVVTGVVFNTRPESPGSDLAVGLFLNTLPVRFPSLDGTWSDLVRAAAEAEANGVPHRAYPQAKLVERLGRAPFDVTFNFMNFHAYGELDRLDLATRAWWRRGKPSFPFHVNVELSGAAGQVRVGFDSTLLAKESAQSYMDILGRALDAVAVNPVSPAAPRDRGNR</sequence>
<protein>
    <submittedName>
        <fullName evidence="5">Phosphopantetheine binding protein</fullName>
    </submittedName>
</protein>
<evidence type="ECO:0000313" key="6">
    <source>
        <dbReference type="Proteomes" id="UP000295680"/>
    </source>
</evidence>
<dbReference type="InterPro" id="IPR001242">
    <property type="entry name" value="Condensation_dom"/>
</dbReference>
<dbReference type="PROSITE" id="PS50075">
    <property type="entry name" value="CARRIER"/>
    <property type="match status" value="1"/>
</dbReference>
<comment type="cofactor">
    <cofactor evidence="1">
        <name>pantetheine 4'-phosphate</name>
        <dbReference type="ChEBI" id="CHEBI:47942"/>
    </cofactor>
</comment>
<gene>
    <name evidence="5" type="ORF">EV192_107170</name>
</gene>
<dbReference type="Gene3D" id="3.30.559.30">
    <property type="entry name" value="Nonribosomal peptide synthetase, condensation domain"/>
    <property type="match status" value="1"/>
</dbReference>
<dbReference type="GO" id="GO:0044550">
    <property type="term" value="P:secondary metabolite biosynthetic process"/>
    <property type="evidence" value="ECO:0007669"/>
    <property type="project" value="TreeGrafter"/>
</dbReference>
<name>A0A4R2JBJ3_9PSEU</name>
<dbReference type="PANTHER" id="PTHR45527:SF1">
    <property type="entry name" value="FATTY ACID SYNTHASE"/>
    <property type="match status" value="1"/>
</dbReference>
<reference evidence="5 6" key="1">
    <citation type="submission" date="2019-03" db="EMBL/GenBank/DDBJ databases">
        <title>Genomic Encyclopedia of Type Strains, Phase IV (KMG-IV): sequencing the most valuable type-strain genomes for metagenomic binning, comparative biology and taxonomic classification.</title>
        <authorList>
            <person name="Goeker M."/>
        </authorList>
    </citation>
    <scope>NUCLEOTIDE SEQUENCE [LARGE SCALE GENOMIC DNA]</scope>
    <source>
        <strain evidence="5 6">DSM 45934</strain>
    </source>
</reference>
<keyword evidence="3" id="KW-0597">Phosphoprotein</keyword>
<comment type="caution">
    <text evidence="5">The sequence shown here is derived from an EMBL/GenBank/DDBJ whole genome shotgun (WGS) entry which is preliminary data.</text>
</comment>
<dbReference type="PANTHER" id="PTHR45527">
    <property type="entry name" value="NONRIBOSOMAL PEPTIDE SYNTHETASE"/>
    <property type="match status" value="1"/>
</dbReference>
<evidence type="ECO:0000313" key="5">
    <source>
        <dbReference type="EMBL" id="TCO55747.1"/>
    </source>
</evidence>
<feature type="domain" description="Carrier" evidence="4">
    <location>
        <begin position="4"/>
        <end position="78"/>
    </location>
</feature>
<dbReference type="GO" id="GO:0043041">
    <property type="term" value="P:amino acid activation for nonribosomal peptide biosynthetic process"/>
    <property type="evidence" value="ECO:0007669"/>
    <property type="project" value="TreeGrafter"/>
</dbReference>
<accession>A0A4R2JBJ3</accession>
<dbReference type="Gene3D" id="3.30.559.10">
    <property type="entry name" value="Chloramphenicol acetyltransferase-like domain"/>
    <property type="match status" value="1"/>
</dbReference>
<dbReference type="OrthoDB" id="2085352at2"/>
<dbReference type="SUPFAM" id="SSF47336">
    <property type="entry name" value="ACP-like"/>
    <property type="match status" value="1"/>
</dbReference>
<dbReference type="PROSITE" id="PS00012">
    <property type="entry name" value="PHOSPHOPANTETHEINE"/>
    <property type="match status" value="1"/>
</dbReference>
<dbReference type="RefSeq" id="WP_132121801.1">
    <property type="nucleotide sequence ID" value="NZ_SLWS01000007.1"/>
</dbReference>
<dbReference type="InterPro" id="IPR036736">
    <property type="entry name" value="ACP-like_sf"/>
</dbReference>
<evidence type="ECO:0000256" key="1">
    <source>
        <dbReference type="ARBA" id="ARBA00001957"/>
    </source>
</evidence>
<dbReference type="GO" id="GO:0031177">
    <property type="term" value="F:phosphopantetheine binding"/>
    <property type="evidence" value="ECO:0007669"/>
    <property type="project" value="TreeGrafter"/>
</dbReference>
<evidence type="ECO:0000256" key="3">
    <source>
        <dbReference type="ARBA" id="ARBA00022553"/>
    </source>
</evidence>
<evidence type="ECO:0000259" key="4">
    <source>
        <dbReference type="PROSITE" id="PS50075"/>
    </source>
</evidence>
<organism evidence="5 6">
    <name type="scientific">Actinocrispum wychmicini</name>
    <dbReference type="NCBI Taxonomy" id="1213861"/>
    <lineage>
        <taxon>Bacteria</taxon>
        <taxon>Bacillati</taxon>
        <taxon>Actinomycetota</taxon>
        <taxon>Actinomycetes</taxon>
        <taxon>Pseudonocardiales</taxon>
        <taxon>Pseudonocardiaceae</taxon>
        <taxon>Actinocrispum</taxon>
    </lineage>
</organism>
<keyword evidence="2" id="KW-0596">Phosphopantetheine</keyword>
<dbReference type="Pfam" id="PF00550">
    <property type="entry name" value="PP-binding"/>
    <property type="match status" value="1"/>
</dbReference>
<dbReference type="SUPFAM" id="SSF52777">
    <property type="entry name" value="CoA-dependent acyltransferases"/>
    <property type="match status" value="2"/>
</dbReference>
<dbReference type="InterPro" id="IPR009081">
    <property type="entry name" value="PP-bd_ACP"/>
</dbReference>
<dbReference type="EMBL" id="SLWS01000007">
    <property type="protein sequence ID" value="TCO55747.1"/>
    <property type="molecule type" value="Genomic_DNA"/>
</dbReference>
<dbReference type="AlphaFoldDB" id="A0A4R2JBJ3"/>
<dbReference type="Pfam" id="PF00668">
    <property type="entry name" value="Condensation"/>
    <property type="match status" value="1"/>
</dbReference>
<dbReference type="GO" id="GO:0003824">
    <property type="term" value="F:catalytic activity"/>
    <property type="evidence" value="ECO:0007669"/>
    <property type="project" value="InterPro"/>
</dbReference>
<dbReference type="GO" id="GO:0008610">
    <property type="term" value="P:lipid biosynthetic process"/>
    <property type="evidence" value="ECO:0007669"/>
    <property type="project" value="UniProtKB-ARBA"/>
</dbReference>
<proteinExistence type="predicted"/>